<dbReference type="RefSeq" id="XP_040959363.1">
    <property type="nucleotide sequence ID" value="XM_041103429.1"/>
</dbReference>
<evidence type="ECO:0000313" key="1">
    <source>
        <dbReference type="Proteomes" id="UP000818029"/>
    </source>
</evidence>
<name>A0ABM3AX55_GOSHI</name>
<dbReference type="Proteomes" id="UP000818029">
    <property type="component" value="Chromosome D10"/>
</dbReference>
<organism evidence="1 2">
    <name type="scientific">Gossypium hirsutum</name>
    <name type="common">Upland cotton</name>
    <name type="synonym">Gossypium mexicanum</name>
    <dbReference type="NCBI Taxonomy" id="3635"/>
    <lineage>
        <taxon>Eukaryota</taxon>
        <taxon>Viridiplantae</taxon>
        <taxon>Streptophyta</taxon>
        <taxon>Embryophyta</taxon>
        <taxon>Tracheophyta</taxon>
        <taxon>Spermatophyta</taxon>
        <taxon>Magnoliopsida</taxon>
        <taxon>eudicotyledons</taxon>
        <taxon>Gunneridae</taxon>
        <taxon>Pentapetalae</taxon>
        <taxon>rosids</taxon>
        <taxon>malvids</taxon>
        <taxon>Malvales</taxon>
        <taxon>Malvaceae</taxon>
        <taxon>Malvoideae</taxon>
        <taxon>Gossypium</taxon>
    </lineage>
</organism>
<evidence type="ECO:0000313" key="2">
    <source>
        <dbReference type="RefSeq" id="XP_040959363.1"/>
    </source>
</evidence>
<sequence length="105" mass="12033">MDEKMVEDLGFDMTNVVEEVKDDAGIDFKGYKTVQTACINFGKDRFDILRSLSRQDIQILVGFGCPNANKRVVFSAKLLRKSVHLDEGDFEEFLRERIPSDEQRG</sequence>
<gene>
    <name evidence="2" type="primary">LOC121222501</name>
</gene>
<keyword evidence="1" id="KW-1185">Reference proteome</keyword>
<reference evidence="1" key="1">
    <citation type="journal article" date="2020" name="Nat. Genet.">
        <title>Genomic diversifications of five Gossypium allopolyploid species and their impact on cotton improvement.</title>
        <authorList>
            <person name="Chen Z.J."/>
            <person name="Sreedasyam A."/>
            <person name="Ando A."/>
            <person name="Song Q."/>
            <person name="De Santiago L.M."/>
            <person name="Hulse-Kemp A.M."/>
            <person name="Ding M."/>
            <person name="Ye W."/>
            <person name="Kirkbride R.C."/>
            <person name="Jenkins J."/>
            <person name="Plott C."/>
            <person name="Lovell J."/>
            <person name="Lin Y.M."/>
            <person name="Vaughn R."/>
            <person name="Liu B."/>
            <person name="Simpson S."/>
            <person name="Scheffler B.E."/>
            <person name="Wen L."/>
            <person name="Saski C.A."/>
            <person name="Grover C.E."/>
            <person name="Hu G."/>
            <person name="Conover J.L."/>
            <person name="Carlson J.W."/>
            <person name="Shu S."/>
            <person name="Boston L.B."/>
            <person name="Williams M."/>
            <person name="Peterson D.G."/>
            <person name="McGee K."/>
            <person name="Jones D.C."/>
            <person name="Wendel J.F."/>
            <person name="Stelly D.M."/>
            <person name="Grimwood J."/>
            <person name="Schmutz J."/>
        </authorList>
    </citation>
    <scope>NUCLEOTIDE SEQUENCE [LARGE SCALE GENOMIC DNA]</scope>
    <source>
        <strain evidence="1">cv. TM-1</strain>
    </source>
</reference>
<dbReference type="GeneID" id="121222501"/>
<protein>
    <submittedName>
        <fullName evidence="2">Uncharacterized protein isoform X1</fullName>
    </submittedName>
</protein>
<proteinExistence type="predicted"/>
<reference evidence="2" key="2">
    <citation type="submission" date="2025-08" db="UniProtKB">
        <authorList>
            <consortium name="RefSeq"/>
        </authorList>
    </citation>
    <scope>IDENTIFICATION</scope>
</reference>
<accession>A0ABM3AX55</accession>